<proteinExistence type="predicted"/>
<dbReference type="EMBL" id="JAQQBR010002133">
    <property type="protein sequence ID" value="KAK0157263.1"/>
    <property type="molecule type" value="Genomic_DNA"/>
</dbReference>
<dbReference type="PANTHER" id="PTHR37162:SF1">
    <property type="entry name" value="BED-TYPE DOMAIN-CONTAINING PROTEIN"/>
    <property type="match status" value="1"/>
</dbReference>
<name>A0AA39C3N3_MICHY</name>
<evidence type="ECO:0000313" key="1">
    <source>
        <dbReference type="EMBL" id="KAK0157263.1"/>
    </source>
</evidence>
<sequence>MDSPMDIKSMDEQKTTKRKVFNDIYLELKIFKDWLRQSSNANKALCSFCEIEMACKKSVLIKHAKSKKHRKNSRIVDPTLSFASDDENYIINENIENENMQKAEIEISAFIAAHNIPISAVDDMVALFNRLSVTDGIPGKLVLSRKKCSNIITNVLGEKQSQDLSQNLIDNKFSVLVDESTTIAGDKLLCIVVKYIAPNGQLLTELFELVILDTTNCSASKLYEAPRRSAQLKEFQNFFDLPQTKILKVASTRWLSTQKCIARLLENWEPSKMFTLNTFNKFNALFQSRETYIHILAERSEWILKQMTMCFLKPDCLNNITINSIVPENILPTLFIKVGDKCLNLLDTLDREVVFQIKSNCLLFYKTATIEMIQRVPYYDLCVEFNLVDLVNNINQEWLDLPNLFNDEDIQFLSGLTEENMWKEIFA</sequence>
<evidence type="ECO:0000313" key="2">
    <source>
        <dbReference type="Proteomes" id="UP001168972"/>
    </source>
</evidence>
<gene>
    <name evidence="1" type="ORF">PV327_011290</name>
</gene>
<reference evidence="1" key="2">
    <citation type="submission" date="2023-03" db="EMBL/GenBank/DDBJ databases">
        <authorList>
            <person name="Inwood S.N."/>
            <person name="Skelly J.G."/>
            <person name="Guhlin J."/>
            <person name="Harrop T.W.R."/>
            <person name="Goldson S.G."/>
            <person name="Dearden P.K."/>
        </authorList>
    </citation>
    <scope>NUCLEOTIDE SEQUENCE</scope>
    <source>
        <strain evidence="1">Lincoln</strain>
        <tissue evidence="1">Whole body</tissue>
    </source>
</reference>
<evidence type="ECO:0008006" key="3">
    <source>
        <dbReference type="Google" id="ProtNLM"/>
    </source>
</evidence>
<protein>
    <recommendedName>
        <fullName evidence="3">DUF4371 domain-containing protein</fullName>
    </recommendedName>
</protein>
<reference evidence="1" key="1">
    <citation type="journal article" date="2023" name="bioRxiv">
        <title>Scaffold-level genome assemblies of two parasitoid biocontrol wasps reveal the parthenogenesis mechanism and an associated novel virus.</title>
        <authorList>
            <person name="Inwood S."/>
            <person name="Skelly J."/>
            <person name="Guhlin J."/>
            <person name="Harrop T."/>
            <person name="Goldson S."/>
            <person name="Dearden P."/>
        </authorList>
    </citation>
    <scope>NUCLEOTIDE SEQUENCE</scope>
    <source>
        <strain evidence="1">Lincoln</strain>
        <tissue evidence="1">Whole body</tissue>
    </source>
</reference>
<feature type="non-terminal residue" evidence="1">
    <location>
        <position position="427"/>
    </location>
</feature>
<comment type="caution">
    <text evidence="1">The sequence shown here is derived from an EMBL/GenBank/DDBJ whole genome shotgun (WGS) entry which is preliminary data.</text>
</comment>
<keyword evidence="2" id="KW-1185">Reference proteome</keyword>
<dbReference type="PANTHER" id="PTHR37162">
    <property type="entry name" value="HAT FAMILY DIMERISATION DOMAINCONTAINING PROTEIN-RELATED"/>
    <property type="match status" value="1"/>
</dbReference>
<accession>A0AA39C3N3</accession>
<organism evidence="1 2">
    <name type="scientific">Microctonus hyperodae</name>
    <name type="common">Parasitoid wasp</name>
    <dbReference type="NCBI Taxonomy" id="165561"/>
    <lineage>
        <taxon>Eukaryota</taxon>
        <taxon>Metazoa</taxon>
        <taxon>Ecdysozoa</taxon>
        <taxon>Arthropoda</taxon>
        <taxon>Hexapoda</taxon>
        <taxon>Insecta</taxon>
        <taxon>Pterygota</taxon>
        <taxon>Neoptera</taxon>
        <taxon>Endopterygota</taxon>
        <taxon>Hymenoptera</taxon>
        <taxon>Apocrita</taxon>
        <taxon>Ichneumonoidea</taxon>
        <taxon>Braconidae</taxon>
        <taxon>Euphorinae</taxon>
        <taxon>Microctonus</taxon>
    </lineage>
</organism>
<dbReference type="Proteomes" id="UP001168972">
    <property type="component" value="Unassembled WGS sequence"/>
</dbReference>
<dbReference type="AlphaFoldDB" id="A0AA39C3N3"/>